<evidence type="ECO:0000313" key="2">
    <source>
        <dbReference type="EMBL" id="GEX07755.1"/>
    </source>
</evidence>
<feature type="region of interest" description="Disordered" evidence="1">
    <location>
        <begin position="200"/>
        <end position="225"/>
    </location>
</feature>
<dbReference type="PANTHER" id="PTHR33067">
    <property type="entry name" value="RNA-DIRECTED DNA POLYMERASE-RELATED"/>
    <property type="match status" value="1"/>
</dbReference>
<feature type="compositionally biased region" description="Low complexity" evidence="1">
    <location>
        <begin position="202"/>
        <end position="225"/>
    </location>
</feature>
<keyword evidence="2" id="KW-0695">RNA-directed DNA polymerase</keyword>
<dbReference type="InterPro" id="IPR021109">
    <property type="entry name" value="Peptidase_aspartic_dom_sf"/>
</dbReference>
<organism evidence="2">
    <name type="scientific">Tanacetum cinerariifolium</name>
    <name type="common">Dalmatian daisy</name>
    <name type="synonym">Chrysanthemum cinerariifolium</name>
    <dbReference type="NCBI Taxonomy" id="118510"/>
    <lineage>
        <taxon>Eukaryota</taxon>
        <taxon>Viridiplantae</taxon>
        <taxon>Streptophyta</taxon>
        <taxon>Embryophyta</taxon>
        <taxon>Tracheophyta</taxon>
        <taxon>Spermatophyta</taxon>
        <taxon>Magnoliopsida</taxon>
        <taxon>eudicotyledons</taxon>
        <taxon>Gunneridae</taxon>
        <taxon>Pentapetalae</taxon>
        <taxon>asterids</taxon>
        <taxon>campanulids</taxon>
        <taxon>Asterales</taxon>
        <taxon>Asteraceae</taxon>
        <taxon>Asteroideae</taxon>
        <taxon>Anthemideae</taxon>
        <taxon>Anthemidinae</taxon>
        <taxon>Tanacetum</taxon>
    </lineage>
</organism>
<protein>
    <submittedName>
        <fullName evidence="2">Reverse transcriptase domain-containing protein</fullName>
    </submittedName>
</protein>
<reference evidence="2" key="1">
    <citation type="journal article" date="2019" name="Sci. Rep.">
        <title>Draft genome of Tanacetum cinerariifolium, the natural source of mosquito coil.</title>
        <authorList>
            <person name="Yamashiro T."/>
            <person name="Shiraishi A."/>
            <person name="Satake H."/>
            <person name="Nakayama K."/>
        </authorList>
    </citation>
    <scope>NUCLEOTIDE SEQUENCE</scope>
</reference>
<keyword evidence="2" id="KW-0548">Nucleotidyltransferase</keyword>
<comment type="caution">
    <text evidence="2">The sequence shown here is derived from an EMBL/GenBank/DDBJ whole genome shotgun (WGS) entry which is preliminary data.</text>
</comment>
<dbReference type="PANTHER" id="PTHR33067:SF9">
    <property type="entry name" value="RNA-DIRECTED DNA POLYMERASE"/>
    <property type="match status" value="1"/>
</dbReference>
<name>A0A699H1I8_TANCI</name>
<sequence length="360" mass="39991">MNILIDLTMQKQSPSGLGSLPSNTMANPRGDVKAITTQSSVAYDGPTIPPTPSPLPKGVEHETEVTKDKKKLSLLELTPTHMTLELATRSIAYLAGIAEDVFVQVGKFTFPADFIVSDYDVDPCVPLILGRPFLRTVGALVDVHGEELILRDGDEKLIFHDVSTPKHPHKYGNELINMINFIDIICEDRFSKVLKFKKSNHPSGGSTTPLSDSSPSSIPFETSDSLPEEFVDELTLIDPFLLGKEDNNFDFEADLREIEYLLNKDPLTESNIETIDHILEKFIDKPALNYLPPWRMTMMTMMIFLTLSLIMMNGKNFCMVIVISDSTLPEESSKIASLSSSSFRNKHKVFNLGILILGGT</sequence>
<dbReference type="Gene3D" id="2.40.70.10">
    <property type="entry name" value="Acid Proteases"/>
    <property type="match status" value="1"/>
</dbReference>
<dbReference type="AlphaFoldDB" id="A0A699H1I8"/>
<proteinExistence type="predicted"/>
<dbReference type="GO" id="GO:0003964">
    <property type="term" value="F:RNA-directed DNA polymerase activity"/>
    <property type="evidence" value="ECO:0007669"/>
    <property type="project" value="UniProtKB-KW"/>
</dbReference>
<accession>A0A699H1I8</accession>
<dbReference type="EMBL" id="BKCJ010088315">
    <property type="protein sequence ID" value="GEX07755.1"/>
    <property type="molecule type" value="Genomic_DNA"/>
</dbReference>
<gene>
    <name evidence="2" type="ORF">Tci_279730</name>
</gene>
<evidence type="ECO:0000256" key="1">
    <source>
        <dbReference type="SAM" id="MobiDB-lite"/>
    </source>
</evidence>
<dbReference type="CDD" id="cd00303">
    <property type="entry name" value="retropepsin_like"/>
    <property type="match status" value="1"/>
</dbReference>
<keyword evidence="2" id="KW-0808">Transferase</keyword>